<reference evidence="1 2" key="1">
    <citation type="journal article" date="2012" name="J. Bacteriol.">
        <title>Complete genome sequence of strain 1860, a crenarchaeon of the genus pyrobaculum able to grow with various electron acceptors.</title>
        <authorList>
            <person name="Mardanov A.V."/>
            <person name="Gumerov V.M."/>
            <person name="Slobodkina G.B."/>
            <person name="Beletsky A.V."/>
            <person name="Bonch-Osmolovskaya E.A."/>
            <person name="Ravin N.V."/>
            <person name="Skryabin K.G."/>
        </authorList>
    </citation>
    <scope>NUCLEOTIDE SEQUENCE [LARGE SCALE GENOMIC DNA]</scope>
    <source>
        <strain evidence="1 2">1860</strain>
    </source>
</reference>
<dbReference type="Proteomes" id="UP000005867">
    <property type="component" value="Chromosome"/>
</dbReference>
<protein>
    <submittedName>
        <fullName evidence="1">Uncharacterized protein</fullName>
    </submittedName>
</protein>
<dbReference type="HOGENOM" id="CLU_1773268_0_0_2"/>
<organism evidence="1 2">
    <name type="scientific">Pyrobaculum ferrireducens</name>
    <dbReference type="NCBI Taxonomy" id="1104324"/>
    <lineage>
        <taxon>Archaea</taxon>
        <taxon>Thermoproteota</taxon>
        <taxon>Thermoprotei</taxon>
        <taxon>Thermoproteales</taxon>
        <taxon>Thermoproteaceae</taxon>
        <taxon>Pyrobaculum</taxon>
    </lineage>
</organism>
<sequence>MKLKPKQISFVLNMPVSTVYRRLERLSKMGFGEPCIYLPIYTEDGTIKLLKRPILVLTEEHCVYIPERCESDCLNCPYYSVHLNGLSKLGVVDGLYATPRDWADAFVEKVKRRLASGFRLD</sequence>
<dbReference type="KEGG" id="pyr:P186_0775"/>
<gene>
    <name evidence="1" type="ORF">P186_0775</name>
</gene>
<dbReference type="STRING" id="1104324.P186_0775"/>
<accession>G7VAI2</accession>
<evidence type="ECO:0000313" key="1">
    <source>
        <dbReference type="EMBL" id="AET32221.1"/>
    </source>
</evidence>
<keyword evidence="2" id="KW-1185">Reference proteome</keyword>
<dbReference type="AlphaFoldDB" id="G7VAI2"/>
<proteinExistence type="predicted"/>
<name>G7VAI2_9CREN</name>
<dbReference type="EMBL" id="CP003098">
    <property type="protein sequence ID" value="AET32221.1"/>
    <property type="molecule type" value="Genomic_DNA"/>
</dbReference>
<dbReference type="BioCyc" id="PSP1104324:GJSN-759-MONOMER"/>
<dbReference type="eggNOG" id="arCOG07071">
    <property type="taxonomic scope" value="Archaea"/>
</dbReference>
<evidence type="ECO:0000313" key="2">
    <source>
        <dbReference type="Proteomes" id="UP000005867"/>
    </source>
</evidence>